<name>A0ABZ0W8S5_9BACT</name>
<dbReference type="Proteomes" id="UP001325680">
    <property type="component" value="Chromosome"/>
</dbReference>
<reference evidence="1 2" key="1">
    <citation type="submission" date="2023-12" db="EMBL/GenBank/DDBJ databases">
        <title>Genome sequencing and assembly of bacterial species from a model synthetic community.</title>
        <authorList>
            <person name="Hogle S.L."/>
        </authorList>
    </citation>
    <scope>NUCLEOTIDE SEQUENCE [LARGE SCALE GENOMIC DNA]</scope>
    <source>
        <strain evidence="1 2">HAMBI_3031</strain>
    </source>
</reference>
<gene>
    <name evidence="1" type="ORF">U0035_19915</name>
</gene>
<proteinExistence type="predicted"/>
<sequence length="127" mass="14158">MKFMFCSVITVWAVLSFVSCKKEQIDENIYEISYRVEGSQGALISSVTYNIDNDGAFETINVPNDVEANFFESDITYKLKPRNAYIVVYATGTTGDATLKTQIFKNGVLAKEYTRNGTNLSTELGLP</sequence>
<dbReference type="EMBL" id="CP139960">
    <property type="protein sequence ID" value="WQD37937.1"/>
    <property type="molecule type" value="Genomic_DNA"/>
</dbReference>
<accession>A0ABZ0W8S5</accession>
<evidence type="ECO:0000313" key="2">
    <source>
        <dbReference type="Proteomes" id="UP001325680"/>
    </source>
</evidence>
<protein>
    <submittedName>
        <fullName evidence="1">Uncharacterized protein</fullName>
    </submittedName>
</protein>
<dbReference type="PROSITE" id="PS51257">
    <property type="entry name" value="PROKAR_LIPOPROTEIN"/>
    <property type="match status" value="1"/>
</dbReference>
<keyword evidence="2" id="KW-1185">Reference proteome</keyword>
<evidence type="ECO:0000313" key="1">
    <source>
        <dbReference type="EMBL" id="WQD37937.1"/>
    </source>
</evidence>
<dbReference type="RefSeq" id="WP_114790689.1">
    <property type="nucleotide sequence ID" value="NZ_CP139960.1"/>
</dbReference>
<organism evidence="1 2">
    <name type="scientific">Niabella yanshanensis</name>
    <dbReference type="NCBI Taxonomy" id="577386"/>
    <lineage>
        <taxon>Bacteria</taxon>
        <taxon>Pseudomonadati</taxon>
        <taxon>Bacteroidota</taxon>
        <taxon>Chitinophagia</taxon>
        <taxon>Chitinophagales</taxon>
        <taxon>Chitinophagaceae</taxon>
        <taxon>Niabella</taxon>
    </lineage>
</organism>